<protein>
    <submittedName>
        <fullName evidence="2">Uncharacterized protein</fullName>
    </submittedName>
</protein>
<comment type="caution">
    <text evidence="2">The sequence shown here is derived from an EMBL/GenBank/DDBJ whole genome shotgun (WGS) entry which is preliminary data.</text>
</comment>
<keyword evidence="3" id="KW-1185">Reference proteome</keyword>
<evidence type="ECO:0000313" key="2">
    <source>
        <dbReference type="EMBL" id="GBG61319.1"/>
    </source>
</evidence>
<dbReference type="Proteomes" id="UP000265515">
    <property type="component" value="Unassembled WGS sequence"/>
</dbReference>
<reference evidence="2 3" key="1">
    <citation type="journal article" date="2018" name="Cell">
        <title>The Chara Genome: Secondary Complexity and Implications for Plant Terrestrialization.</title>
        <authorList>
            <person name="Nishiyama T."/>
            <person name="Sakayama H."/>
            <person name="Vries J.D."/>
            <person name="Buschmann H."/>
            <person name="Saint-Marcoux D."/>
            <person name="Ullrich K.K."/>
            <person name="Haas F.B."/>
            <person name="Vanderstraeten L."/>
            <person name="Becker D."/>
            <person name="Lang D."/>
            <person name="Vosolsobe S."/>
            <person name="Rombauts S."/>
            <person name="Wilhelmsson P.K.I."/>
            <person name="Janitza P."/>
            <person name="Kern R."/>
            <person name="Heyl A."/>
            <person name="Rumpler F."/>
            <person name="Villalobos L.I.A.C."/>
            <person name="Clay J.M."/>
            <person name="Skokan R."/>
            <person name="Toyoda A."/>
            <person name="Suzuki Y."/>
            <person name="Kagoshima H."/>
            <person name="Schijlen E."/>
            <person name="Tajeshwar N."/>
            <person name="Catarino B."/>
            <person name="Hetherington A.J."/>
            <person name="Saltykova A."/>
            <person name="Bonnot C."/>
            <person name="Breuninger H."/>
            <person name="Symeonidi A."/>
            <person name="Radhakrishnan G.V."/>
            <person name="Van Nieuwerburgh F."/>
            <person name="Deforce D."/>
            <person name="Chang C."/>
            <person name="Karol K.G."/>
            <person name="Hedrich R."/>
            <person name="Ulvskov P."/>
            <person name="Glockner G."/>
            <person name="Delwiche C.F."/>
            <person name="Petrasek J."/>
            <person name="Van de Peer Y."/>
            <person name="Friml J."/>
            <person name="Beilby M."/>
            <person name="Dolan L."/>
            <person name="Kohara Y."/>
            <person name="Sugano S."/>
            <person name="Fujiyama A."/>
            <person name="Delaux P.-M."/>
            <person name="Quint M."/>
            <person name="TheiBen G."/>
            <person name="Hagemann M."/>
            <person name="Harholt J."/>
            <person name="Dunand C."/>
            <person name="Zachgo S."/>
            <person name="Langdale J."/>
            <person name="Maumus F."/>
            <person name="Straeten D.V.D."/>
            <person name="Gould S.B."/>
            <person name="Rensing S.A."/>
        </authorList>
    </citation>
    <scope>NUCLEOTIDE SEQUENCE [LARGE SCALE GENOMIC DNA]</scope>
    <source>
        <strain evidence="2 3">S276</strain>
    </source>
</reference>
<dbReference type="EMBL" id="BFEA01000019">
    <property type="protein sequence ID" value="GBG61319.1"/>
    <property type="molecule type" value="Genomic_DNA"/>
</dbReference>
<organism evidence="2 3">
    <name type="scientific">Chara braunii</name>
    <name type="common">Braun's stonewort</name>
    <dbReference type="NCBI Taxonomy" id="69332"/>
    <lineage>
        <taxon>Eukaryota</taxon>
        <taxon>Viridiplantae</taxon>
        <taxon>Streptophyta</taxon>
        <taxon>Charophyceae</taxon>
        <taxon>Charales</taxon>
        <taxon>Characeae</taxon>
        <taxon>Chara</taxon>
    </lineage>
</organism>
<feature type="compositionally biased region" description="Basic residues" evidence="1">
    <location>
        <begin position="12"/>
        <end position="24"/>
    </location>
</feature>
<feature type="region of interest" description="Disordered" evidence="1">
    <location>
        <begin position="121"/>
        <end position="149"/>
    </location>
</feature>
<gene>
    <name evidence="2" type="ORF">CBR_g20354</name>
</gene>
<proteinExistence type="predicted"/>
<feature type="region of interest" description="Disordered" evidence="1">
    <location>
        <begin position="1"/>
        <end position="39"/>
    </location>
</feature>
<dbReference type="AlphaFoldDB" id="A0A388JU29"/>
<sequence length="453" mass="48999">MNKAVEAAGREKKGRHTVNRKRKVIQGGPSVAGYNEDDEWVGEGVATQEESDFQEEEEVLLKRRFFRRTGEGIQIEEGGYEGGERRGGGGRAVMEDAIDVDAATASREGVAGAIAQQMHTPVPRLNDTPTTHEPAVRARTPTTSRSMTVADVGGTLQAIGQGNRNCCPEQEAHGPATGGNSHAGEGVRAGAILGGASHAGEGARAGAAAGVASHAGEGARAGDVAGVGEDDEALVNKVRQHNTRDGMEAATKHWADDLRFWNETEGNAIVKLIQEASPHLVAVAWGVQCPPVRRSIVLPHTTIPQHKIEDKTELNAAKEKGAEASRQRGYHASYGYELNNAATDIARAIWMGEDWRISVSPMVFHSTLDMDMKLPLWFVATEIEDRHEDNELASYQEASIQRLVGAFTRAVSMAEGVDDWRVSYERLKSIADTMRIMLAATMWFITTRGFLSN</sequence>
<dbReference type="Gramene" id="GBG61319">
    <property type="protein sequence ID" value="GBG61319"/>
    <property type="gene ID" value="CBR_g20354"/>
</dbReference>
<accession>A0A388JU29</accession>
<evidence type="ECO:0000313" key="3">
    <source>
        <dbReference type="Proteomes" id="UP000265515"/>
    </source>
</evidence>
<feature type="region of interest" description="Disordered" evidence="1">
    <location>
        <begin position="161"/>
        <end position="185"/>
    </location>
</feature>
<name>A0A388JU29_CHABU</name>
<evidence type="ECO:0000256" key="1">
    <source>
        <dbReference type="SAM" id="MobiDB-lite"/>
    </source>
</evidence>